<name>A0ABW6CPH7_9CAUL</name>
<evidence type="ECO:0000256" key="5">
    <source>
        <dbReference type="ARBA" id="ARBA00022826"/>
    </source>
</evidence>
<sequence length="279" mass="29797">MTTSQTDAPASQARGSVRRRLHTALDPRARSTGLSPLNLVLVILILLATGLAIAETEPTLLPNNGRAFATAELIFGVLFALEYAVRLWTAPERNPEGPAWRERLRFLISPAALIDLVAVLASLAVAGGSSAFLLRLVRLGRILRLAKLGRMSRAMGHLLEALTSRRDELLLSLFAGLLLMLVSATALYLAEGAIQPDKFGSIPRALWWSVATMTTIGYGDVYPITPLGKLLASIAAISSIGLIAMPTGILAAAFSDAVQRHRVALDAHKESSAPTPNPR</sequence>
<reference evidence="13 14" key="1">
    <citation type="submission" date="2022-09" db="EMBL/GenBank/DDBJ databases">
        <title>New species of Phenylobacterium.</title>
        <authorList>
            <person name="Mieszkin S."/>
        </authorList>
    </citation>
    <scope>NUCLEOTIDE SEQUENCE [LARGE SCALE GENOMIC DNA]</scope>
    <source>
        <strain evidence="13 14">HK31-G</strain>
    </source>
</reference>
<dbReference type="Pfam" id="PF00520">
    <property type="entry name" value="Ion_trans"/>
    <property type="match status" value="1"/>
</dbReference>
<protein>
    <submittedName>
        <fullName evidence="13">Ion transporter</fullName>
    </submittedName>
</protein>
<evidence type="ECO:0000313" key="13">
    <source>
        <dbReference type="EMBL" id="MFD3264011.1"/>
    </source>
</evidence>
<evidence type="ECO:0000256" key="8">
    <source>
        <dbReference type="ARBA" id="ARBA00023065"/>
    </source>
</evidence>
<feature type="domain" description="Ion transport" evidence="12">
    <location>
        <begin position="37"/>
        <end position="260"/>
    </location>
</feature>
<keyword evidence="9 11" id="KW-0472">Membrane</keyword>
<evidence type="ECO:0000256" key="3">
    <source>
        <dbReference type="ARBA" id="ARBA00022538"/>
    </source>
</evidence>
<dbReference type="Proteomes" id="UP001598130">
    <property type="component" value="Unassembled WGS sequence"/>
</dbReference>
<evidence type="ECO:0000256" key="2">
    <source>
        <dbReference type="ARBA" id="ARBA00022448"/>
    </source>
</evidence>
<keyword evidence="2" id="KW-0813">Transport</keyword>
<evidence type="ECO:0000256" key="9">
    <source>
        <dbReference type="ARBA" id="ARBA00023136"/>
    </source>
</evidence>
<accession>A0ABW6CPH7</accession>
<comment type="caution">
    <text evidence="13">The sequence shown here is derived from an EMBL/GenBank/DDBJ whole genome shotgun (WGS) entry which is preliminary data.</text>
</comment>
<keyword evidence="14" id="KW-1185">Reference proteome</keyword>
<dbReference type="PANTHER" id="PTHR11537">
    <property type="entry name" value="VOLTAGE-GATED POTASSIUM CHANNEL"/>
    <property type="match status" value="1"/>
</dbReference>
<evidence type="ECO:0000256" key="6">
    <source>
        <dbReference type="ARBA" id="ARBA00022958"/>
    </source>
</evidence>
<feature type="transmembrane region" description="Helical" evidence="11">
    <location>
        <begin position="231"/>
        <end position="254"/>
    </location>
</feature>
<gene>
    <name evidence="13" type="ORF">OCL97_08565</name>
</gene>
<organism evidence="13 14">
    <name type="scientific">Phenylobacterium ferrooxidans</name>
    <dbReference type="NCBI Taxonomy" id="2982689"/>
    <lineage>
        <taxon>Bacteria</taxon>
        <taxon>Pseudomonadati</taxon>
        <taxon>Pseudomonadota</taxon>
        <taxon>Alphaproteobacteria</taxon>
        <taxon>Caulobacterales</taxon>
        <taxon>Caulobacteraceae</taxon>
        <taxon>Phenylobacterium</taxon>
    </lineage>
</organism>
<dbReference type="InterPro" id="IPR028325">
    <property type="entry name" value="VG_K_chnl"/>
</dbReference>
<keyword evidence="3" id="KW-0633">Potassium transport</keyword>
<evidence type="ECO:0000256" key="4">
    <source>
        <dbReference type="ARBA" id="ARBA00022692"/>
    </source>
</evidence>
<evidence type="ECO:0000256" key="7">
    <source>
        <dbReference type="ARBA" id="ARBA00022989"/>
    </source>
</evidence>
<feature type="transmembrane region" description="Helical" evidence="11">
    <location>
        <begin position="66"/>
        <end position="85"/>
    </location>
</feature>
<dbReference type="InterPro" id="IPR005821">
    <property type="entry name" value="Ion_trans_dom"/>
</dbReference>
<evidence type="ECO:0000259" key="12">
    <source>
        <dbReference type="Pfam" id="PF00520"/>
    </source>
</evidence>
<evidence type="ECO:0000256" key="1">
    <source>
        <dbReference type="ARBA" id="ARBA00004141"/>
    </source>
</evidence>
<dbReference type="SUPFAM" id="SSF81324">
    <property type="entry name" value="Voltage-gated potassium channels"/>
    <property type="match status" value="1"/>
</dbReference>
<keyword evidence="10" id="KW-0407">Ion channel</keyword>
<dbReference type="Gene3D" id="1.10.287.70">
    <property type="match status" value="1"/>
</dbReference>
<keyword evidence="5" id="KW-0631">Potassium channel</keyword>
<dbReference type="PRINTS" id="PR00169">
    <property type="entry name" value="KCHANNEL"/>
</dbReference>
<dbReference type="PANTHER" id="PTHR11537:SF254">
    <property type="entry name" value="POTASSIUM VOLTAGE-GATED CHANNEL PROTEIN SHAB"/>
    <property type="match status" value="1"/>
</dbReference>
<feature type="transmembrane region" description="Helical" evidence="11">
    <location>
        <begin position="106"/>
        <end position="134"/>
    </location>
</feature>
<proteinExistence type="predicted"/>
<feature type="transmembrane region" description="Helical" evidence="11">
    <location>
        <begin position="37"/>
        <end position="54"/>
    </location>
</feature>
<dbReference type="RefSeq" id="WP_377369360.1">
    <property type="nucleotide sequence ID" value="NZ_JAOTJD010000013.1"/>
</dbReference>
<evidence type="ECO:0000313" key="14">
    <source>
        <dbReference type="Proteomes" id="UP001598130"/>
    </source>
</evidence>
<comment type="subcellular location">
    <subcellularLocation>
        <location evidence="1">Membrane</location>
        <topology evidence="1">Multi-pass membrane protein</topology>
    </subcellularLocation>
</comment>
<keyword evidence="8" id="KW-0406">Ion transport</keyword>
<feature type="transmembrane region" description="Helical" evidence="11">
    <location>
        <begin position="169"/>
        <end position="190"/>
    </location>
</feature>
<evidence type="ECO:0000256" key="10">
    <source>
        <dbReference type="ARBA" id="ARBA00023303"/>
    </source>
</evidence>
<keyword evidence="6" id="KW-0630">Potassium</keyword>
<keyword evidence="4 11" id="KW-0812">Transmembrane</keyword>
<feature type="transmembrane region" description="Helical" evidence="11">
    <location>
        <begin position="202"/>
        <end position="219"/>
    </location>
</feature>
<keyword evidence="7 11" id="KW-1133">Transmembrane helix</keyword>
<evidence type="ECO:0000256" key="11">
    <source>
        <dbReference type="SAM" id="Phobius"/>
    </source>
</evidence>
<dbReference type="EMBL" id="JAOTJD010000013">
    <property type="protein sequence ID" value="MFD3264011.1"/>
    <property type="molecule type" value="Genomic_DNA"/>
</dbReference>